<dbReference type="InterPro" id="IPR002078">
    <property type="entry name" value="Sigma_54_int"/>
</dbReference>
<dbReference type="PROSITE" id="PS50045">
    <property type="entry name" value="SIGMA54_INTERACT_4"/>
    <property type="match status" value="1"/>
</dbReference>
<dbReference type="Gene3D" id="3.40.50.300">
    <property type="entry name" value="P-loop containing nucleotide triphosphate hydrolases"/>
    <property type="match status" value="1"/>
</dbReference>
<keyword evidence="3" id="KW-0805">Transcription regulation</keyword>
<dbReference type="Gene3D" id="1.10.10.60">
    <property type="entry name" value="Homeodomain-like"/>
    <property type="match status" value="1"/>
</dbReference>
<dbReference type="InterPro" id="IPR058031">
    <property type="entry name" value="AAA_lid_NorR"/>
</dbReference>
<dbReference type="GO" id="GO:0043565">
    <property type="term" value="F:sequence-specific DNA binding"/>
    <property type="evidence" value="ECO:0007669"/>
    <property type="project" value="InterPro"/>
</dbReference>
<gene>
    <name evidence="5" type="ORF">G3M56_011555</name>
</gene>
<sequence>MAKILIVDGDRSVREELYQYTKDQGHDSVTAETGEAALSLLEEFQPQVMIVDFRMKDITGLELIEKAKKAYPDLAVIMATGNGSIESAVDAMRLGAFDYLTKPFQLDELGQTINSAAASTEGRGLSSVVSCSSLSVSNAKIVAESEVMRRIEKLIDRLSMRPTPLLLEGESGVGKRTLAKILHSHRHKEARPFKVLPCGALPDSLIEQELAGGRSILERAAGGTLLLDEIDTLSPRLQSLLQNSLEAHRPARTGTQLISTSEQRLETMVREETFRPDLFFKVAVIPLSVPPLRERRSDIAPLSNFFLQELHTTIKGGPSKLSPTALKLLQEYPWPGNVSELKNSIQRAFALGGGELITEKELPPKLRDGSAALSLSKKPSEDGIKLPVGEPLGPFVKDLERRFIRATLEHTNGNKEQAASVLGISLATLYRKLDQ</sequence>
<dbReference type="Pfam" id="PF00072">
    <property type="entry name" value="Response_reg"/>
    <property type="match status" value="1"/>
</dbReference>
<organism evidence="5 6">
    <name type="scientific">Sulfuriroseicoccus oceanibius</name>
    <dbReference type="NCBI Taxonomy" id="2707525"/>
    <lineage>
        <taxon>Bacteria</taxon>
        <taxon>Pseudomonadati</taxon>
        <taxon>Verrucomicrobiota</taxon>
        <taxon>Verrucomicrobiia</taxon>
        <taxon>Verrucomicrobiales</taxon>
        <taxon>Verrucomicrobiaceae</taxon>
        <taxon>Sulfuriroseicoccus</taxon>
    </lineage>
</organism>
<dbReference type="Gene3D" id="1.10.8.60">
    <property type="match status" value="1"/>
</dbReference>
<evidence type="ECO:0000313" key="5">
    <source>
        <dbReference type="EMBL" id="QQL44510.1"/>
    </source>
</evidence>
<dbReference type="GO" id="GO:0000160">
    <property type="term" value="P:phosphorelay signal transduction system"/>
    <property type="evidence" value="ECO:0007669"/>
    <property type="project" value="InterPro"/>
</dbReference>
<keyword evidence="1" id="KW-0547">Nucleotide-binding</keyword>
<dbReference type="SMART" id="SM00448">
    <property type="entry name" value="REC"/>
    <property type="match status" value="1"/>
</dbReference>
<reference evidence="5 6" key="1">
    <citation type="submission" date="2020-12" db="EMBL/GenBank/DDBJ databases">
        <title>Sulforoseuscoccus oceanibium gen. nov., sp. nov., a representative of the phylum Verrucomicrobia with special cytoplasmic membrane, and proposal of Sulforoseuscoccusaceae fam. nov.</title>
        <authorList>
            <person name="Xi F."/>
        </authorList>
    </citation>
    <scope>NUCLEOTIDE SEQUENCE [LARGE SCALE GENOMIC DNA]</scope>
    <source>
        <strain evidence="5 6">T37</strain>
    </source>
</reference>
<dbReference type="Proteomes" id="UP000475117">
    <property type="component" value="Chromosome"/>
</dbReference>
<dbReference type="Pfam" id="PF25601">
    <property type="entry name" value="AAA_lid_14"/>
    <property type="match status" value="1"/>
</dbReference>
<name>A0A6B3L2S9_9BACT</name>
<dbReference type="InterPro" id="IPR011006">
    <property type="entry name" value="CheY-like_superfamily"/>
</dbReference>
<dbReference type="PRINTS" id="PR01590">
    <property type="entry name" value="HTHFIS"/>
</dbReference>
<dbReference type="InterPro" id="IPR027417">
    <property type="entry name" value="P-loop_NTPase"/>
</dbReference>
<protein>
    <submittedName>
        <fullName evidence="5">Sigma-54-dependent Fis family transcriptional regulator</fullName>
    </submittedName>
</protein>
<accession>A0A6B3L2S9</accession>
<dbReference type="PROSITE" id="PS50110">
    <property type="entry name" value="RESPONSE_REGULATORY"/>
    <property type="match status" value="1"/>
</dbReference>
<dbReference type="InterPro" id="IPR009057">
    <property type="entry name" value="Homeodomain-like_sf"/>
</dbReference>
<dbReference type="GO" id="GO:0005524">
    <property type="term" value="F:ATP binding"/>
    <property type="evidence" value="ECO:0007669"/>
    <property type="project" value="UniProtKB-KW"/>
</dbReference>
<dbReference type="InterPro" id="IPR003593">
    <property type="entry name" value="AAA+_ATPase"/>
</dbReference>
<dbReference type="SMART" id="SM00382">
    <property type="entry name" value="AAA"/>
    <property type="match status" value="1"/>
</dbReference>
<keyword evidence="2" id="KW-0067">ATP-binding</keyword>
<evidence type="ECO:0000256" key="1">
    <source>
        <dbReference type="ARBA" id="ARBA00022741"/>
    </source>
</evidence>
<dbReference type="KEGG" id="soa:G3M56_011555"/>
<dbReference type="CDD" id="cd00009">
    <property type="entry name" value="AAA"/>
    <property type="match status" value="1"/>
</dbReference>
<keyword evidence="6" id="KW-1185">Reference proteome</keyword>
<dbReference type="SUPFAM" id="SSF52540">
    <property type="entry name" value="P-loop containing nucleoside triphosphate hydrolases"/>
    <property type="match status" value="1"/>
</dbReference>
<dbReference type="SUPFAM" id="SSF46689">
    <property type="entry name" value="Homeodomain-like"/>
    <property type="match status" value="1"/>
</dbReference>
<dbReference type="Gene3D" id="3.40.50.2300">
    <property type="match status" value="1"/>
</dbReference>
<dbReference type="InterPro" id="IPR025662">
    <property type="entry name" value="Sigma_54_int_dom_ATP-bd_1"/>
</dbReference>
<dbReference type="EMBL" id="CP066776">
    <property type="protein sequence ID" value="QQL44510.1"/>
    <property type="molecule type" value="Genomic_DNA"/>
</dbReference>
<dbReference type="RefSeq" id="WP_164363669.1">
    <property type="nucleotide sequence ID" value="NZ_CP066776.1"/>
</dbReference>
<evidence type="ECO:0000256" key="2">
    <source>
        <dbReference type="ARBA" id="ARBA00022840"/>
    </source>
</evidence>
<evidence type="ECO:0000256" key="3">
    <source>
        <dbReference type="ARBA" id="ARBA00023015"/>
    </source>
</evidence>
<dbReference type="PROSITE" id="PS00676">
    <property type="entry name" value="SIGMA54_INTERACT_2"/>
    <property type="match status" value="1"/>
</dbReference>
<dbReference type="PANTHER" id="PTHR32071">
    <property type="entry name" value="TRANSCRIPTIONAL REGULATORY PROTEIN"/>
    <property type="match status" value="1"/>
</dbReference>
<dbReference type="InterPro" id="IPR001789">
    <property type="entry name" value="Sig_transdc_resp-reg_receiver"/>
</dbReference>
<dbReference type="GO" id="GO:0006355">
    <property type="term" value="P:regulation of DNA-templated transcription"/>
    <property type="evidence" value="ECO:0007669"/>
    <property type="project" value="InterPro"/>
</dbReference>
<dbReference type="PROSITE" id="PS00675">
    <property type="entry name" value="SIGMA54_INTERACT_1"/>
    <property type="match status" value="1"/>
</dbReference>
<evidence type="ECO:0000313" key="6">
    <source>
        <dbReference type="Proteomes" id="UP000475117"/>
    </source>
</evidence>
<dbReference type="Pfam" id="PF00158">
    <property type="entry name" value="Sigma54_activat"/>
    <property type="match status" value="1"/>
</dbReference>
<proteinExistence type="predicted"/>
<dbReference type="InterPro" id="IPR002197">
    <property type="entry name" value="HTH_Fis"/>
</dbReference>
<dbReference type="AlphaFoldDB" id="A0A6B3L2S9"/>
<dbReference type="InterPro" id="IPR025943">
    <property type="entry name" value="Sigma_54_int_dom_ATP-bd_2"/>
</dbReference>
<evidence type="ECO:0000256" key="4">
    <source>
        <dbReference type="ARBA" id="ARBA00023163"/>
    </source>
</evidence>
<dbReference type="SUPFAM" id="SSF52172">
    <property type="entry name" value="CheY-like"/>
    <property type="match status" value="1"/>
</dbReference>
<keyword evidence="4" id="KW-0804">Transcription</keyword>
<dbReference type="Pfam" id="PF02954">
    <property type="entry name" value="HTH_8"/>
    <property type="match status" value="1"/>
</dbReference>